<feature type="coiled-coil region" evidence="2">
    <location>
        <begin position="60"/>
        <end position="87"/>
    </location>
</feature>
<evidence type="ECO:0000256" key="2">
    <source>
        <dbReference type="SAM" id="Coils"/>
    </source>
</evidence>
<evidence type="ECO:0000313" key="4">
    <source>
        <dbReference type="EMBL" id="MTD56101.1"/>
    </source>
</evidence>
<dbReference type="AlphaFoldDB" id="A0A6N7Z5R9"/>
<dbReference type="RefSeq" id="WP_312868121.1">
    <property type="nucleotide sequence ID" value="NZ_WMBA01000029.1"/>
</dbReference>
<dbReference type="InterPro" id="IPR025948">
    <property type="entry name" value="HTH-like_dom"/>
</dbReference>
<dbReference type="InterPro" id="IPR002514">
    <property type="entry name" value="Transposase_8"/>
</dbReference>
<dbReference type="InterPro" id="IPR001584">
    <property type="entry name" value="Integrase_cat-core"/>
</dbReference>
<dbReference type="InterPro" id="IPR009057">
    <property type="entry name" value="Homeodomain-like_sf"/>
</dbReference>
<sequence>MSPNRRKFSPEYRDEAVKMVLDGPRPIADVARELGLNSGTLGNWVNAYRKANPQEEEPLTLSERARLRELEREVRELRMKNEFLGKSGVLLRPGISVSKKFAFIDGEKDNFPLMKMCGWLNVSKSGYYEWRDRPLSMTAERRERLKLMIKAVFDANHGAYGYRRVHAVLARSGERVSDELVRQLMRELDLQPCQPKPWRPTTTDGDEQHRIPDLVRRDFTADAPGTKLVGDITYIATGEGWLYLATAIDCYSKMVVGWSMADHYKVPLIASALDMAANNVDLSDGCIFHSDRGSNYTSYEFAKKLESLDMRQSVGRTGVCWDNAMAESFFGALKNEWINHVRFATRADARRAIVQYIEGFYNRKRLHSGLGYRTPLEVHGEYLNLQLAA</sequence>
<dbReference type="InterPro" id="IPR050900">
    <property type="entry name" value="Transposase_IS3/IS150/IS904"/>
</dbReference>
<dbReference type="Gene3D" id="1.10.10.60">
    <property type="entry name" value="Homeodomain-like"/>
    <property type="match status" value="1"/>
</dbReference>
<dbReference type="InterPro" id="IPR048020">
    <property type="entry name" value="Transpos_IS3"/>
</dbReference>
<comment type="caution">
    <text evidence="4">The sequence shown here is derived from an EMBL/GenBank/DDBJ whole genome shotgun (WGS) entry which is preliminary data.</text>
</comment>
<dbReference type="InterPro" id="IPR036397">
    <property type="entry name" value="RNaseH_sf"/>
</dbReference>
<dbReference type="SUPFAM" id="SSF46689">
    <property type="entry name" value="Homeodomain-like"/>
    <property type="match status" value="1"/>
</dbReference>
<dbReference type="GO" id="GO:0006313">
    <property type="term" value="P:DNA transposition"/>
    <property type="evidence" value="ECO:0007669"/>
    <property type="project" value="InterPro"/>
</dbReference>
<keyword evidence="2" id="KW-0175">Coiled coil</keyword>
<dbReference type="SUPFAM" id="SSF53098">
    <property type="entry name" value="Ribonuclease H-like"/>
    <property type="match status" value="1"/>
</dbReference>
<dbReference type="NCBIfam" id="NF033516">
    <property type="entry name" value="transpos_IS3"/>
    <property type="match status" value="1"/>
</dbReference>
<proteinExistence type="predicted"/>
<dbReference type="PANTHER" id="PTHR46889">
    <property type="entry name" value="TRANSPOSASE INSF FOR INSERTION SEQUENCE IS3B-RELATED"/>
    <property type="match status" value="1"/>
</dbReference>
<name>A0A6N7Z5R9_9PSEU</name>
<dbReference type="Pfam" id="PF13276">
    <property type="entry name" value="HTH_21"/>
    <property type="match status" value="1"/>
</dbReference>
<evidence type="ECO:0000259" key="3">
    <source>
        <dbReference type="PROSITE" id="PS50994"/>
    </source>
</evidence>
<dbReference type="Pfam" id="PF13333">
    <property type="entry name" value="rve_2"/>
    <property type="match status" value="1"/>
</dbReference>
<comment type="function">
    <text evidence="1">Involved in the transposition of the insertion sequence.</text>
</comment>
<dbReference type="GO" id="GO:0004803">
    <property type="term" value="F:transposase activity"/>
    <property type="evidence" value="ECO:0007669"/>
    <property type="project" value="InterPro"/>
</dbReference>
<dbReference type="Proteomes" id="UP000440096">
    <property type="component" value="Unassembled WGS sequence"/>
</dbReference>
<reference evidence="4 5" key="1">
    <citation type="submission" date="2019-11" db="EMBL/GenBank/DDBJ databases">
        <title>Draft genome of Amycolatopsis RM579.</title>
        <authorList>
            <person name="Duangmal K."/>
            <person name="Mingma R."/>
        </authorList>
    </citation>
    <scope>NUCLEOTIDE SEQUENCE [LARGE SCALE GENOMIC DNA]</scope>
    <source>
        <strain evidence="4 5">RM579</strain>
    </source>
</reference>
<evidence type="ECO:0000313" key="5">
    <source>
        <dbReference type="Proteomes" id="UP000440096"/>
    </source>
</evidence>
<organism evidence="4 5">
    <name type="scientific">Amycolatopsis pithecellobii</name>
    <dbReference type="NCBI Taxonomy" id="664692"/>
    <lineage>
        <taxon>Bacteria</taxon>
        <taxon>Bacillati</taxon>
        <taxon>Actinomycetota</taxon>
        <taxon>Actinomycetes</taxon>
        <taxon>Pseudonocardiales</taxon>
        <taxon>Pseudonocardiaceae</taxon>
        <taxon>Amycolatopsis</taxon>
    </lineage>
</organism>
<evidence type="ECO:0000256" key="1">
    <source>
        <dbReference type="ARBA" id="ARBA00002286"/>
    </source>
</evidence>
<feature type="domain" description="Integrase catalytic" evidence="3">
    <location>
        <begin position="220"/>
        <end position="383"/>
    </location>
</feature>
<dbReference type="GO" id="GO:0003677">
    <property type="term" value="F:DNA binding"/>
    <property type="evidence" value="ECO:0007669"/>
    <property type="project" value="InterPro"/>
</dbReference>
<dbReference type="Pfam" id="PF01527">
    <property type="entry name" value="HTH_Tnp_1"/>
    <property type="match status" value="1"/>
</dbReference>
<accession>A0A6N7Z5R9</accession>
<dbReference type="InterPro" id="IPR012337">
    <property type="entry name" value="RNaseH-like_sf"/>
</dbReference>
<dbReference type="PANTHER" id="PTHR46889:SF4">
    <property type="entry name" value="TRANSPOSASE INSO FOR INSERTION SEQUENCE ELEMENT IS911B-RELATED"/>
    <property type="match status" value="1"/>
</dbReference>
<protein>
    <submittedName>
        <fullName evidence="4">IS3 family transposase</fullName>
    </submittedName>
</protein>
<dbReference type="Pfam" id="PF00665">
    <property type="entry name" value="rve"/>
    <property type="match status" value="1"/>
</dbReference>
<keyword evidence="5" id="KW-1185">Reference proteome</keyword>
<dbReference type="EMBL" id="WMBA01000029">
    <property type="protein sequence ID" value="MTD56101.1"/>
    <property type="molecule type" value="Genomic_DNA"/>
</dbReference>
<dbReference type="Gene3D" id="3.30.420.10">
    <property type="entry name" value="Ribonuclease H-like superfamily/Ribonuclease H"/>
    <property type="match status" value="1"/>
</dbReference>
<dbReference type="PROSITE" id="PS50994">
    <property type="entry name" value="INTEGRASE"/>
    <property type="match status" value="1"/>
</dbReference>
<dbReference type="GO" id="GO:0015074">
    <property type="term" value="P:DNA integration"/>
    <property type="evidence" value="ECO:0007669"/>
    <property type="project" value="InterPro"/>
</dbReference>
<gene>
    <name evidence="4" type="ORF">GKO32_19265</name>
</gene>